<keyword evidence="6 7" id="KW-0472">Membrane</keyword>
<feature type="transmembrane region" description="Helical" evidence="7">
    <location>
        <begin position="104"/>
        <end position="121"/>
    </location>
</feature>
<evidence type="ECO:0000256" key="1">
    <source>
        <dbReference type="ARBA" id="ARBA00004651"/>
    </source>
</evidence>
<feature type="transmembrane region" description="Helical" evidence="7">
    <location>
        <begin position="168"/>
        <end position="188"/>
    </location>
</feature>
<feature type="transmembrane region" description="Helical" evidence="7">
    <location>
        <begin position="133"/>
        <end position="156"/>
    </location>
</feature>
<gene>
    <name evidence="8" type="ORF">METZ01_LOCUS199096</name>
</gene>
<accession>A0A382E7C9</accession>
<evidence type="ECO:0000256" key="7">
    <source>
        <dbReference type="SAM" id="Phobius"/>
    </source>
</evidence>
<evidence type="ECO:0000313" key="8">
    <source>
        <dbReference type="EMBL" id="SVB46242.1"/>
    </source>
</evidence>
<evidence type="ECO:0000256" key="5">
    <source>
        <dbReference type="ARBA" id="ARBA00022989"/>
    </source>
</evidence>
<dbReference type="Pfam" id="PF01925">
    <property type="entry name" value="TauE"/>
    <property type="match status" value="1"/>
</dbReference>
<dbReference type="AlphaFoldDB" id="A0A382E7C9"/>
<evidence type="ECO:0000256" key="4">
    <source>
        <dbReference type="ARBA" id="ARBA00022692"/>
    </source>
</evidence>
<evidence type="ECO:0000256" key="6">
    <source>
        <dbReference type="ARBA" id="ARBA00023136"/>
    </source>
</evidence>
<dbReference type="GO" id="GO:0005886">
    <property type="term" value="C:plasma membrane"/>
    <property type="evidence" value="ECO:0007669"/>
    <property type="project" value="UniProtKB-SubCell"/>
</dbReference>
<reference evidence="8" key="1">
    <citation type="submission" date="2018-05" db="EMBL/GenBank/DDBJ databases">
        <authorList>
            <person name="Lanie J.A."/>
            <person name="Ng W.-L."/>
            <person name="Kazmierczak K.M."/>
            <person name="Andrzejewski T.M."/>
            <person name="Davidsen T.M."/>
            <person name="Wayne K.J."/>
            <person name="Tettelin H."/>
            <person name="Glass J.I."/>
            <person name="Rusch D."/>
            <person name="Podicherti R."/>
            <person name="Tsui H.-C.T."/>
            <person name="Winkler M.E."/>
        </authorList>
    </citation>
    <scope>NUCLEOTIDE SEQUENCE</scope>
</reference>
<sequence length="249" mass="26926">VLDILSYFSSIEFYYFALILIIIGAITQSAIGIGFGIPACFLVLFEPSMVPGCIVLMGTFLAFSNAFLSYRDILKKDLIYSFSGRIVGTLISVPLISLTIGTKSFLIIFGVLLLITVFLSAKKWNLKATIKNITIAGMCSGFMGTLTGVGGPPMAIVYQNSSARNAVATLNMFFGIGALFSVFVLAYIDLITIREVMRCLLLAPGVVAGLILGRQTIVKNYVNINLKKLILIVCFVSAVLVLGQAFIEF</sequence>
<feature type="transmembrane region" description="Helical" evidence="7">
    <location>
        <begin position="13"/>
        <end position="37"/>
    </location>
</feature>
<keyword evidence="5 7" id="KW-1133">Transmembrane helix</keyword>
<dbReference type="PANTHER" id="PTHR30269:SF37">
    <property type="entry name" value="MEMBRANE TRANSPORTER PROTEIN"/>
    <property type="match status" value="1"/>
</dbReference>
<feature type="transmembrane region" description="Helical" evidence="7">
    <location>
        <begin position="229"/>
        <end position="247"/>
    </location>
</feature>
<feature type="transmembrane region" description="Helical" evidence="7">
    <location>
        <begin position="80"/>
        <end position="98"/>
    </location>
</feature>
<evidence type="ECO:0000256" key="3">
    <source>
        <dbReference type="ARBA" id="ARBA00022475"/>
    </source>
</evidence>
<organism evidence="8">
    <name type="scientific">marine metagenome</name>
    <dbReference type="NCBI Taxonomy" id="408172"/>
    <lineage>
        <taxon>unclassified sequences</taxon>
        <taxon>metagenomes</taxon>
        <taxon>ecological metagenomes</taxon>
    </lineage>
</organism>
<evidence type="ECO:0000256" key="2">
    <source>
        <dbReference type="ARBA" id="ARBA00022448"/>
    </source>
</evidence>
<keyword evidence="4 7" id="KW-0812">Transmembrane</keyword>
<dbReference type="EMBL" id="UINC01042936">
    <property type="protein sequence ID" value="SVB46242.1"/>
    <property type="molecule type" value="Genomic_DNA"/>
</dbReference>
<dbReference type="InterPro" id="IPR002781">
    <property type="entry name" value="TM_pro_TauE-like"/>
</dbReference>
<protein>
    <recommendedName>
        <fullName evidence="9">Membrane transporter protein</fullName>
    </recommendedName>
</protein>
<feature type="non-terminal residue" evidence="8">
    <location>
        <position position="1"/>
    </location>
</feature>
<dbReference type="InterPro" id="IPR052017">
    <property type="entry name" value="TSUP"/>
</dbReference>
<evidence type="ECO:0008006" key="9">
    <source>
        <dbReference type="Google" id="ProtNLM"/>
    </source>
</evidence>
<feature type="transmembrane region" description="Helical" evidence="7">
    <location>
        <begin position="49"/>
        <end position="68"/>
    </location>
</feature>
<dbReference type="PANTHER" id="PTHR30269">
    <property type="entry name" value="TRANSMEMBRANE PROTEIN YFCA"/>
    <property type="match status" value="1"/>
</dbReference>
<keyword evidence="2" id="KW-0813">Transport</keyword>
<name>A0A382E7C9_9ZZZZ</name>
<comment type="subcellular location">
    <subcellularLocation>
        <location evidence="1">Cell membrane</location>
        <topology evidence="1">Multi-pass membrane protein</topology>
    </subcellularLocation>
</comment>
<keyword evidence="3" id="KW-1003">Cell membrane</keyword>
<proteinExistence type="predicted"/>